<organism evidence="9">
    <name type="scientific">Capitella teleta</name>
    <name type="common">Polychaete worm</name>
    <dbReference type="NCBI Taxonomy" id="283909"/>
    <lineage>
        <taxon>Eukaryota</taxon>
        <taxon>Metazoa</taxon>
        <taxon>Spiralia</taxon>
        <taxon>Lophotrochozoa</taxon>
        <taxon>Annelida</taxon>
        <taxon>Polychaeta</taxon>
        <taxon>Sedentaria</taxon>
        <taxon>Scolecida</taxon>
        <taxon>Capitellidae</taxon>
        <taxon>Capitella</taxon>
    </lineage>
</organism>
<keyword evidence="6" id="KW-0812">Transmembrane</keyword>
<evidence type="ECO:0000256" key="6">
    <source>
        <dbReference type="SAM" id="Phobius"/>
    </source>
</evidence>
<feature type="transmembrane region" description="Helical" evidence="6">
    <location>
        <begin position="207"/>
        <end position="226"/>
    </location>
</feature>
<gene>
    <name evidence="9" type="ORF">CAPTEDRAFT_194551</name>
</gene>
<dbReference type="HOGENOM" id="CLU_566514_0_0_1"/>
<dbReference type="InterPro" id="IPR051275">
    <property type="entry name" value="Cell_adhesion_signaling"/>
</dbReference>
<dbReference type="PROSITE" id="PS50835">
    <property type="entry name" value="IG_LIKE"/>
    <property type="match status" value="2"/>
</dbReference>
<evidence type="ECO:0000256" key="3">
    <source>
        <dbReference type="ARBA" id="ARBA00023157"/>
    </source>
</evidence>
<dbReference type="PANTHER" id="PTHR11640">
    <property type="entry name" value="NEPHRIN"/>
    <property type="match status" value="1"/>
</dbReference>
<dbReference type="InterPro" id="IPR036179">
    <property type="entry name" value="Ig-like_dom_sf"/>
</dbReference>
<dbReference type="EMBL" id="KB302492">
    <property type="protein sequence ID" value="ELU04262.1"/>
    <property type="molecule type" value="Genomic_DNA"/>
</dbReference>
<keyword evidence="11" id="KW-1185">Reference proteome</keyword>
<feature type="chain" id="PRO_5008788190" description="Ig-like domain-containing protein" evidence="7">
    <location>
        <begin position="22"/>
        <end position="482"/>
    </location>
</feature>
<dbReference type="PANTHER" id="PTHR11640:SF164">
    <property type="entry name" value="MAM DOMAIN-CONTAINING GLYCOSYLPHOSPHATIDYLINOSITOL ANCHOR PROTEIN 1"/>
    <property type="match status" value="1"/>
</dbReference>
<evidence type="ECO:0000313" key="11">
    <source>
        <dbReference type="Proteomes" id="UP000014760"/>
    </source>
</evidence>
<reference evidence="10" key="3">
    <citation type="submission" date="2015-06" db="UniProtKB">
        <authorList>
            <consortium name="EnsemblMetazoa"/>
        </authorList>
    </citation>
    <scope>IDENTIFICATION</scope>
</reference>
<dbReference type="EMBL" id="AMQN01008216">
    <property type="status" value="NOT_ANNOTATED_CDS"/>
    <property type="molecule type" value="Genomic_DNA"/>
</dbReference>
<sequence>MIKSGWIWMLSWLTLTRAASGDDEAKGVVITQGKGVVLPCQLESGPVMWFRPGGHSPVAIGHNVINSERSKIEVTGDYTKFESNLGIGSPQFPVDDGVWTCSNTAGAVTEWTVSILVPPASPNPTITPKNTSVVNLTNEVWTFTCSAHFAQPEVELKWVKVTGNDAHYDVTPMQRPLTLRLGAEKPKLTSAILRHDPSLKRAVVDRLLVVMLCGFGISLFALLLFLTKTKRCWKLDVRLRINERVHRSNSLAKPVFNRNIDINDIVERETNAITSVVAGSALWLDCSKMVYPMSSVVQVTWRKNTQAFYRQYIVDNQIIGLPDNSTLGHTLKPRISSQRVGQIAIWPLLPEESDAYTCEVNRLLDNEGKTKVMRHSTTVVVTLGPLTNWVLIGLLGVALLSALIIILIGFYHTLKWSLPRKTTSGPPSPEVQRRISYEVIDEDTLPKNYQCSCREDLSSAQSGIETPLQSAEYLVFNSTLTF</sequence>
<dbReference type="EnsemblMetazoa" id="CapteT194551">
    <property type="protein sequence ID" value="CapteP194551"/>
    <property type="gene ID" value="CapteG194551"/>
</dbReference>
<dbReference type="AlphaFoldDB" id="R7ULV3"/>
<keyword evidence="5" id="KW-0393">Immunoglobulin domain</keyword>
<dbReference type="Proteomes" id="UP000014760">
    <property type="component" value="Unassembled WGS sequence"/>
</dbReference>
<evidence type="ECO:0000313" key="9">
    <source>
        <dbReference type="EMBL" id="ELU04262.1"/>
    </source>
</evidence>
<dbReference type="SUPFAM" id="SSF48726">
    <property type="entry name" value="Immunoglobulin"/>
    <property type="match status" value="1"/>
</dbReference>
<keyword evidence="3" id="KW-1015">Disulfide bond</keyword>
<dbReference type="GO" id="GO:0050839">
    <property type="term" value="F:cell adhesion molecule binding"/>
    <property type="evidence" value="ECO:0007669"/>
    <property type="project" value="TreeGrafter"/>
</dbReference>
<feature type="domain" description="Ig-like" evidence="8">
    <location>
        <begin position="254"/>
        <end position="376"/>
    </location>
</feature>
<feature type="transmembrane region" description="Helical" evidence="6">
    <location>
        <begin position="389"/>
        <end position="411"/>
    </location>
</feature>
<dbReference type="OrthoDB" id="10686542at2759"/>
<feature type="signal peptide" evidence="7">
    <location>
        <begin position="1"/>
        <end position="21"/>
    </location>
</feature>
<dbReference type="GO" id="GO:0098609">
    <property type="term" value="P:cell-cell adhesion"/>
    <property type="evidence" value="ECO:0007669"/>
    <property type="project" value="TreeGrafter"/>
</dbReference>
<dbReference type="GO" id="GO:0005886">
    <property type="term" value="C:plasma membrane"/>
    <property type="evidence" value="ECO:0007669"/>
    <property type="project" value="TreeGrafter"/>
</dbReference>
<accession>R7ULV3</accession>
<keyword evidence="7" id="KW-0732">Signal</keyword>
<evidence type="ECO:0000259" key="8">
    <source>
        <dbReference type="PROSITE" id="PS50835"/>
    </source>
</evidence>
<reference evidence="11" key="1">
    <citation type="submission" date="2012-12" db="EMBL/GenBank/DDBJ databases">
        <authorList>
            <person name="Hellsten U."/>
            <person name="Grimwood J."/>
            <person name="Chapman J.A."/>
            <person name="Shapiro H."/>
            <person name="Aerts A."/>
            <person name="Otillar R.P."/>
            <person name="Terry A.Y."/>
            <person name="Boore J.L."/>
            <person name="Simakov O."/>
            <person name="Marletaz F."/>
            <person name="Cho S.-J."/>
            <person name="Edsinger-Gonzales E."/>
            <person name="Havlak P."/>
            <person name="Kuo D.-H."/>
            <person name="Larsson T."/>
            <person name="Lv J."/>
            <person name="Arendt D."/>
            <person name="Savage R."/>
            <person name="Osoegawa K."/>
            <person name="de Jong P."/>
            <person name="Lindberg D.R."/>
            <person name="Seaver E.C."/>
            <person name="Weisblat D.A."/>
            <person name="Putnam N.H."/>
            <person name="Grigoriev I.V."/>
            <person name="Rokhsar D.S."/>
        </authorList>
    </citation>
    <scope>NUCLEOTIDE SEQUENCE</scope>
    <source>
        <strain evidence="11">I ESC-2004</strain>
    </source>
</reference>
<dbReference type="InterPro" id="IPR007110">
    <property type="entry name" value="Ig-like_dom"/>
</dbReference>
<evidence type="ECO:0000256" key="1">
    <source>
        <dbReference type="ARBA" id="ARBA00004479"/>
    </source>
</evidence>
<evidence type="ECO:0000256" key="7">
    <source>
        <dbReference type="SAM" id="SignalP"/>
    </source>
</evidence>
<keyword evidence="6" id="KW-1133">Transmembrane helix</keyword>
<keyword evidence="4" id="KW-0325">Glycoprotein</keyword>
<keyword evidence="2 6" id="KW-0472">Membrane</keyword>
<name>R7ULV3_CAPTE</name>
<comment type="subcellular location">
    <subcellularLocation>
        <location evidence="1">Membrane</location>
        <topology evidence="1">Single-pass type I membrane protein</topology>
    </subcellularLocation>
</comment>
<feature type="domain" description="Ig-like" evidence="8">
    <location>
        <begin position="122"/>
        <end position="160"/>
    </location>
</feature>
<evidence type="ECO:0000256" key="4">
    <source>
        <dbReference type="ARBA" id="ARBA00023180"/>
    </source>
</evidence>
<reference evidence="9 11" key="2">
    <citation type="journal article" date="2013" name="Nature">
        <title>Insights into bilaterian evolution from three spiralian genomes.</title>
        <authorList>
            <person name="Simakov O."/>
            <person name="Marletaz F."/>
            <person name="Cho S.J."/>
            <person name="Edsinger-Gonzales E."/>
            <person name="Havlak P."/>
            <person name="Hellsten U."/>
            <person name="Kuo D.H."/>
            <person name="Larsson T."/>
            <person name="Lv J."/>
            <person name="Arendt D."/>
            <person name="Savage R."/>
            <person name="Osoegawa K."/>
            <person name="de Jong P."/>
            <person name="Grimwood J."/>
            <person name="Chapman J.A."/>
            <person name="Shapiro H."/>
            <person name="Aerts A."/>
            <person name="Otillar R.P."/>
            <person name="Terry A.Y."/>
            <person name="Boore J.L."/>
            <person name="Grigoriev I.V."/>
            <person name="Lindberg D.R."/>
            <person name="Seaver E.C."/>
            <person name="Weisblat D.A."/>
            <person name="Putnam N.H."/>
            <person name="Rokhsar D.S."/>
        </authorList>
    </citation>
    <scope>NUCLEOTIDE SEQUENCE</scope>
    <source>
        <strain evidence="9 11">I ESC-2004</strain>
    </source>
</reference>
<proteinExistence type="predicted"/>
<evidence type="ECO:0000313" key="10">
    <source>
        <dbReference type="EnsemblMetazoa" id="CapteP194551"/>
    </source>
</evidence>
<evidence type="ECO:0000256" key="5">
    <source>
        <dbReference type="ARBA" id="ARBA00023319"/>
    </source>
</evidence>
<dbReference type="GO" id="GO:0005911">
    <property type="term" value="C:cell-cell junction"/>
    <property type="evidence" value="ECO:0007669"/>
    <property type="project" value="TreeGrafter"/>
</dbReference>
<protein>
    <recommendedName>
        <fullName evidence="8">Ig-like domain-containing protein</fullName>
    </recommendedName>
</protein>
<evidence type="ECO:0000256" key="2">
    <source>
        <dbReference type="ARBA" id="ARBA00023136"/>
    </source>
</evidence>